<dbReference type="InterPro" id="IPR001054">
    <property type="entry name" value="A/G_cyclase"/>
</dbReference>
<reference evidence="3 6" key="5">
    <citation type="submission" date="2020-02" db="EMBL/GenBank/DDBJ databases">
        <title>Newly sequenced genome of strain CSTR1 showed variability in Candidatus Kuenenia stuttgartiensis genomes.</title>
        <authorList>
            <person name="Ding C."/>
            <person name="Adrian L."/>
        </authorList>
    </citation>
    <scope>NUCLEOTIDE SEQUENCE [LARGE SCALE GENOMIC DNA]</scope>
    <source>
        <strain evidence="3 6">CSTR1</strain>
    </source>
</reference>
<dbReference type="GO" id="GO:0004016">
    <property type="term" value="F:adenylate cyclase activity"/>
    <property type="evidence" value="ECO:0007669"/>
    <property type="project" value="UniProtKB-EC"/>
</dbReference>
<evidence type="ECO:0000259" key="1">
    <source>
        <dbReference type="PROSITE" id="PS50125"/>
    </source>
</evidence>
<dbReference type="Pfam" id="PF00211">
    <property type="entry name" value="Guanylate_cyc"/>
    <property type="match status" value="1"/>
</dbReference>
<sequence>MSQINLEKLVSKKDLFSLLKDLINVLGNPIEIQGKEGKTIASFCDQPDVNVQTHNDVISTNNTYPIKLNDIAIGWVKGDQPAHVFSELLSYLANKEFEKKSLASDMLDKYREINLLYDIADKIAACTEVKDVAQLIIDEARQLINATNASLMLLNDNNTLEILSAYGEEYIPKTILQSGEGIAGNVAVTGVAEIVNDVASDPRFVNGHNAVSSLLCAPLRLKDRILGVMNLSSRSPYPYSARDLKLLSIFASQAASSIENAILYENRMKTENIKAHLQRYVSPQIVSSILEDSGGNSLNPSKKKISILFSDIRNFSTVCEKLAPEKIVTYLNEYFSHMVEIIFEHQGTVNKFVGDMIVAFFGAPFHCDNNETQAIKSAIKMQQCIKKTGSSWIRDNFTTGIGITAGEVVVGNIGSPRHMDYTAIGDEVNIADRLQSLAKGGQILVEHNVYHATKNIFEFEKFGKITVKGKEKPIDIFNVIY</sequence>
<dbReference type="SUPFAM" id="SSF55781">
    <property type="entry name" value="GAF domain-like"/>
    <property type="match status" value="1"/>
</dbReference>
<dbReference type="PROSITE" id="PS50125">
    <property type="entry name" value="GUANYLATE_CYCLASE_2"/>
    <property type="match status" value="1"/>
</dbReference>
<dbReference type="Pfam" id="PF13185">
    <property type="entry name" value="GAF_2"/>
    <property type="match status" value="1"/>
</dbReference>
<dbReference type="GO" id="GO:0035556">
    <property type="term" value="P:intracellular signal transduction"/>
    <property type="evidence" value="ECO:0007669"/>
    <property type="project" value="InterPro"/>
</dbReference>
<dbReference type="EMBL" id="LT934425">
    <property type="protein sequence ID" value="SOH05404.1"/>
    <property type="molecule type" value="Genomic_DNA"/>
</dbReference>
<name>Q1PXG2_KUEST</name>
<accession>Q1PXG2</accession>
<dbReference type="InterPro" id="IPR003018">
    <property type="entry name" value="GAF"/>
</dbReference>
<dbReference type="Proteomes" id="UP000221734">
    <property type="component" value="Chromosome Kuenenia_stuttgartiensis_MBR1"/>
</dbReference>
<evidence type="ECO:0000313" key="6">
    <source>
        <dbReference type="Proteomes" id="UP000501926"/>
    </source>
</evidence>
<feature type="domain" description="Guanylate cyclase" evidence="1">
    <location>
        <begin position="306"/>
        <end position="435"/>
    </location>
</feature>
<dbReference type="PANTHER" id="PTHR43081:SF1">
    <property type="entry name" value="ADENYLATE CYCLASE, TERMINAL-DIFFERENTIATION SPECIFIC"/>
    <property type="match status" value="1"/>
</dbReference>
<dbReference type="KEGG" id="kst:KSMBR1_2923"/>
<dbReference type="InterPro" id="IPR029016">
    <property type="entry name" value="GAF-like_dom_sf"/>
</dbReference>
<evidence type="ECO:0000313" key="5">
    <source>
        <dbReference type="Proteomes" id="UP000221734"/>
    </source>
</evidence>
<evidence type="ECO:0000313" key="2">
    <source>
        <dbReference type="EMBL" id="CAJ71919.1"/>
    </source>
</evidence>
<dbReference type="SMART" id="SM00065">
    <property type="entry name" value="GAF"/>
    <property type="match status" value="1"/>
</dbReference>
<dbReference type="AlphaFoldDB" id="Q1PXG2"/>
<reference evidence="5" key="3">
    <citation type="submission" date="2017-10" db="EMBL/GenBank/DDBJ databases">
        <authorList>
            <person name="Frank J."/>
        </authorList>
    </citation>
    <scope>NUCLEOTIDE SEQUENCE [LARGE SCALE GENOMIC DNA]</scope>
</reference>
<dbReference type="CDD" id="cd07302">
    <property type="entry name" value="CHD"/>
    <property type="match status" value="1"/>
</dbReference>
<dbReference type="Gene3D" id="3.30.450.40">
    <property type="match status" value="1"/>
</dbReference>
<dbReference type="Gene3D" id="3.30.70.1230">
    <property type="entry name" value="Nucleotide cyclase"/>
    <property type="match status" value="1"/>
</dbReference>
<dbReference type="EC" id="4.6.1.1" evidence="3"/>
<evidence type="ECO:0000313" key="4">
    <source>
        <dbReference type="EMBL" id="SOH05404.1"/>
    </source>
</evidence>
<organism evidence="2">
    <name type="scientific">Kuenenia stuttgartiensis</name>
    <dbReference type="NCBI Taxonomy" id="174633"/>
    <lineage>
        <taxon>Bacteria</taxon>
        <taxon>Pseudomonadati</taxon>
        <taxon>Planctomycetota</taxon>
        <taxon>Candidatus Brocadiia</taxon>
        <taxon>Candidatus Brocadiales</taxon>
        <taxon>Candidatus Brocadiaceae</taxon>
        <taxon>Candidatus Kuenenia</taxon>
    </lineage>
</organism>
<evidence type="ECO:0000313" key="3">
    <source>
        <dbReference type="EMBL" id="QII13596.1"/>
    </source>
</evidence>
<protein>
    <submittedName>
        <fullName evidence="3">Adenylate cyclase</fullName>
        <ecNumber evidence="3">4.6.1.1</ecNumber>
    </submittedName>
</protein>
<dbReference type="PANTHER" id="PTHR43081">
    <property type="entry name" value="ADENYLATE CYCLASE, TERMINAL-DIFFERENTIATION SPECIFIC-RELATED"/>
    <property type="match status" value="1"/>
</dbReference>
<dbReference type="InterPro" id="IPR050697">
    <property type="entry name" value="Adenylyl/Guanylyl_Cyclase_3/4"/>
</dbReference>
<dbReference type="EMBL" id="CT573073">
    <property type="protein sequence ID" value="CAJ71919.1"/>
    <property type="molecule type" value="Genomic_DNA"/>
</dbReference>
<dbReference type="EMBL" id="CP049055">
    <property type="protein sequence ID" value="QII13596.1"/>
    <property type="molecule type" value="Genomic_DNA"/>
</dbReference>
<dbReference type="InterPro" id="IPR029787">
    <property type="entry name" value="Nucleotide_cyclase"/>
</dbReference>
<dbReference type="SUPFAM" id="SSF55073">
    <property type="entry name" value="Nucleotide cyclase"/>
    <property type="match status" value="1"/>
</dbReference>
<dbReference type="SMART" id="SM00044">
    <property type="entry name" value="CYCc"/>
    <property type="match status" value="1"/>
</dbReference>
<dbReference type="OrthoDB" id="9806704at2"/>
<dbReference type="GO" id="GO:0006171">
    <property type="term" value="P:cAMP biosynthetic process"/>
    <property type="evidence" value="ECO:0007669"/>
    <property type="project" value="TreeGrafter"/>
</dbReference>
<dbReference type="RefSeq" id="WP_099325989.1">
    <property type="nucleotide sequence ID" value="NZ_CP049055.1"/>
</dbReference>
<gene>
    <name evidence="3" type="ORF">KsCSTR_42170</name>
    <name evidence="4" type="ORF">KSMBR1_2923</name>
    <name evidence="2" type="ORF">kustc1174</name>
</gene>
<reference evidence="2" key="1">
    <citation type="journal article" date="2006" name="Nature">
        <title>Deciphering the evolution and metabolism of an anammox bacterium from a community genome.</title>
        <authorList>
            <person name="Strous M."/>
            <person name="Pelletier E."/>
            <person name="Mangenot S."/>
            <person name="Rattei T."/>
            <person name="Lehner A."/>
            <person name="Taylor M.W."/>
            <person name="Horn M."/>
            <person name="Daims H."/>
            <person name="Bartol-Mavel D."/>
            <person name="Wincker P."/>
            <person name="Barbe V."/>
            <person name="Fonknechten N."/>
            <person name="Vallenet D."/>
            <person name="Segurens B."/>
            <person name="Schenowitz-Truong C."/>
            <person name="Medigue C."/>
            <person name="Collingro A."/>
            <person name="Snel B."/>
            <person name="Dutilh B.E."/>
            <person name="OpDenCamp H.J.M."/>
            <person name="vanDerDrift C."/>
            <person name="Cirpus I."/>
            <person name="vanDePas-Schoonen K.T."/>
            <person name="Harhangi H.R."/>
            <person name="vanNiftrik L."/>
            <person name="Schmid M."/>
            <person name="Keltjens J."/>
            <person name="vanDeVossenberg J."/>
            <person name="Kartal B."/>
            <person name="Meier H."/>
            <person name="Frishman D."/>
            <person name="Huynen M.A."/>
            <person name="Mewes H."/>
            <person name="Weissenbach J."/>
            <person name="Jetten M.S.M."/>
            <person name="Wagner M."/>
            <person name="LePaslier D."/>
        </authorList>
    </citation>
    <scope>NUCLEOTIDE SEQUENCE</scope>
</reference>
<reference evidence="2" key="2">
    <citation type="submission" date="2006-01" db="EMBL/GenBank/DDBJ databases">
        <authorList>
            <person name="Genoscope"/>
        </authorList>
    </citation>
    <scope>NUCLEOTIDE SEQUENCE</scope>
</reference>
<dbReference type="Proteomes" id="UP000501926">
    <property type="component" value="Chromosome"/>
</dbReference>
<keyword evidence="5" id="KW-1185">Reference proteome</keyword>
<keyword evidence="3" id="KW-0456">Lyase</keyword>
<proteinExistence type="predicted"/>
<reference evidence="4" key="4">
    <citation type="submission" date="2017-10" db="EMBL/GenBank/DDBJ databases">
        <authorList>
            <person name="Banno H."/>
            <person name="Chua N.-H."/>
        </authorList>
    </citation>
    <scope>NUCLEOTIDE SEQUENCE [LARGE SCALE GENOMIC DNA]</scope>
    <source>
        <strain evidence="4">Kuenenia_mbr1_ru-nijmegen</strain>
    </source>
</reference>